<dbReference type="Gene3D" id="1.10.10.60">
    <property type="entry name" value="Homeodomain-like"/>
    <property type="match status" value="1"/>
</dbReference>
<dbReference type="AlphaFoldDB" id="A0A417XUG4"/>
<dbReference type="PANTHER" id="PTHR47894:SF1">
    <property type="entry name" value="HTH-TYPE TRANSCRIPTIONAL REGULATOR VQSM"/>
    <property type="match status" value="1"/>
</dbReference>
<reference evidence="5 6" key="1">
    <citation type="submission" date="2018-09" db="EMBL/GenBank/DDBJ databases">
        <title>Genome sequencing of Nocardioides immobilis CCTCC AB 2017083 for comparison to Nocardioides silvaticus.</title>
        <authorList>
            <person name="Li C."/>
            <person name="Wang G."/>
        </authorList>
    </citation>
    <scope>NUCLEOTIDE SEQUENCE [LARGE SCALE GENOMIC DNA]</scope>
    <source>
        <strain evidence="5 6">CCTCC AB 2017083</strain>
    </source>
</reference>
<keyword evidence="1" id="KW-0805">Transcription regulation</keyword>
<evidence type="ECO:0000256" key="1">
    <source>
        <dbReference type="ARBA" id="ARBA00023015"/>
    </source>
</evidence>
<dbReference type="PROSITE" id="PS01124">
    <property type="entry name" value="HTH_ARAC_FAMILY_2"/>
    <property type="match status" value="1"/>
</dbReference>
<keyword evidence="3" id="KW-0804">Transcription</keyword>
<proteinExistence type="predicted"/>
<dbReference type="InterPro" id="IPR032687">
    <property type="entry name" value="AraC-type_N"/>
</dbReference>
<name>A0A417XUG4_9ACTN</name>
<dbReference type="InterPro" id="IPR018060">
    <property type="entry name" value="HTH_AraC"/>
</dbReference>
<dbReference type="InterPro" id="IPR018062">
    <property type="entry name" value="HTH_AraC-typ_CS"/>
</dbReference>
<dbReference type="SUPFAM" id="SSF46689">
    <property type="entry name" value="Homeodomain-like"/>
    <property type="match status" value="1"/>
</dbReference>
<keyword evidence="6" id="KW-1185">Reference proteome</keyword>
<dbReference type="GO" id="GO:0003700">
    <property type="term" value="F:DNA-binding transcription factor activity"/>
    <property type="evidence" value="ECO:0007669"/>
    <property type="project" value="InterPro"/>
</dbReference>
<evidence type="ECO:0000313" key="6">
    <source>
        <dbReference type="Proteomes" id="UP000283644"/>
    </source>
</evidence>
<dbReference type="Proteomes" id="UP000283644">
    <property type="component" value="Unassembled WGS sequence"/>
</dbReference>
<evidence type="ECO:0000256" key="3">
    <source>
        <dbReference type="ARBA" id="ARBA00023163"/>
    </source>
</evidence>
<keyword evidence="2" id="KW-0238">DNA-binding</keyword>
<dbReference type="InterPro" id="IPR009057">
    <property type="entry name" value="Homeodomain-like_sf"/>
</dbReference>
<dbReference type="GO" id="GO:0000976">
    <property type="term" value="F:transcription cis-regulatory region binding"/>
    <property type="evidence" value="ECO:0007669"/>
    <property type="project" value="TreeGrafter"/>
</dbReference>
<dbReference type="PROSITE" id="PS00041">
    <property type="entry name" value="HTH_ARAC_FAMILY_1"/>
    <property type="match status" value="1"/>
</dbReference>
<dbReference type="Pfam" id="PF12833">
    <property type="entry name" value="HTH_18"/>
    <property type="match status" value="1"/>
</dbReference>
<protein>
    <submittedName>
        <fullName evidence="5">AraC family transcriptional regulator</fullName>
    </submittedName>
</protein>
<evidence type="ECO:0000259" key="4">
    <source>
        <dbReference type="PROSITE" id="PS01124"/>
    </source>
</evidence>
<evidence type="ECO:0000313" key="5">
    <source>
        <dbReference type="EMBL" id="RHW23847.1"/>
    </source>
</evidence>
<feature type="domain" description="HTH araC/xylS-type" evidence="4">
    <location>
        <begin position="230"/>
        <end position="327"/>
    </location>
</feature>
<dbReference type="EMBL" id="QXGH01000039">
    <property type="protein sequence ID" value="RHW23847.1"/>
    <property type="molecule type" value="Genomic_DNA"/>
</dbReference>
<comment type="caution">
    <text evidence="5">The sequence shown here is derived from an EMBL/GenBank/DDBJ whole genome shotgun (WGS) entry which is preliminary data.</text>
</comment>
<evidence type="ECO:0000256" key="2">
    <source>
        <dbReference type="ARBA" id="ARBA00023125"/>
    </source>
</evidence>
<sequence>MGTLILARLGMERGLSEEAVLAGTTVTLADLENPDIEVAAETETAVIRNLAGAAGAGATWGLDAGCRFHVTTFGIWGFALVSAPTVRAAVEIGLRWIDLTYALTAPFADVDEHGDLRMTFRTPPETDEVARFVLQRDMAAVQTILQEVLGRDARFLRVTFNQVPEPGTVDRFTEVFGVTPEFGAPANTVVFAPDIVDTRLPQADEHTTALAQAQCRAMLDRRHTRPGLAGQVRDLVVARLRDVPTATEIASALNVSERTLRRRLADEDTSVRKLVDEVRATLAAEFLSSGSLTIAEIAERLGYVEVSSFSQAFRRWHGVSARQYVAAAAT</sequence>
<gene>
    <name evidence="5" type="ORF">D0Z08_27535</name>
</gene>
<dbReference type="Pfam" id="PF12625">
    <property type="entry name" value="Arabinose_bd"/>
    <property type="match status" value="1"/>
</dbReference>
<dbReference type="SMART" id="SM00342">
    <property type="entry name" value="HTH_ARAC"/>
    <property type="match status" value="1"/>
</dbReference>
<organism evidence="5 6">
    <name type="scientific">Nocardioides immobilis</name>
    <dbReference type="NCBI Taxonomy" id="2049295"/>
    <lineage>
        <taxon>Bacteria</taxon>
        <taxon>Bacillati</taxon>
        <taxon>Actinomycetota</taxon>
        <taxon>Actinomycetes</taxon>
        <taxon>Propionibacteriales</taxon>
        <taxon>Nocardioidaceae</taxon>
        <taxon>Nocardioides</taxon>
    </lineage>
</organism>
<dbReference type="PANTHER" id="PTHR47894">
    <property type="entry name" value="HTH-TYPE TRANSCRIPTIONAL REGULATOR GADX"/>
    <property type="match status" value="1"/>
</dbReference>
<accession>A0A417XUG4</accession>
<dbReference type="GO" id="GO:0005829">
    <property type="term" value="C:cytosol"/>
    <property type="evidence" value="ECO:0007669"/>
    <property type="project" value="TreeGrafter"/>
</dbReference>